<comment type="caution">
    <text evidence="2">The sequence shown here is derived from an EMBL/GenBank/DDBJ whole genome shotgun (WGS) entry which is preliminary data.</text>
</comment>
<dbReference type="CDD" id="cd05271">
    <property type="entry name" value="NDUFA9_like_SDR_a"/>
    <property type="match status" value="1"/>
</dbReference>
<evidence type="ECO:0000313" key="2">
    <source>
        <dbReference type="EMBL" id="MFL9880133.1"/>
    </source>
</evidence>
<dbReference type="InterPro" id="IPR036291">
    <property type="entry name" value="NAD(P)-bd_dom_sf"/>
</dbReference>
<accession>A0ABW8ZB68</accession>
<keyword evidence="3" id="KW-1185">Reference proteome</keyword>
<dbReference type="SUPFAM" id="SSF51735">
    <property type="entry name" value="NAD(P)-binding Rossmann-fold domains"/>
    <property type="match status" value="1"/>
</dbReference>
<name>A0ABW8ZB68_9BURK</name>
<dbReference type="InterPro" id="IPR001509">
    <property type="entry name" value="Epimerase_deHydtase"/>
</dbReference>
<dbReference type="PANTHER" id="PTHR12126">
    <property type="entry name" value="NADH-UBIQUINONE OXIDOREDUCTASE 39 KDA SUBUNIT-RELATED"/>
    <property type="match status" value="1"/>
</dbReference>
<dbReference type="Proteomes" id="UP001629214">
    <property type="component" value="Unassembled WGS sequence"/>
</dbReference>
<dbReference type="InterPro" id="IPR051207">
    <property type="entry name" value="ComplexI_NDUFA9_subunit"/>
</dbReference>
<feature type="domain" description="NAD-dependent epimerase/dehydratase" evidence="1">
    <location>
        <begin position="6"/>
        <end position="218"/>
    </location>
</feature>
<evidence type="ECO:0000313" key="3">
    <source>
        <dbReference type="Proteomes" id="UP001629214"/>
    </source>
</evidence>
<organism evidence="2 3">
    <name type="scientific">Herbaspirillum rhizosphaerae</name>
    <dbReference type="NCBI Taxonomy" id="346179"/>
    <lineage>
        <taxon>Bacteria</taxon>
        <taxon>Pseudomonadati</taxon>
        <taxon>Pseudomonadota</taxon>
        <taxon>Betaproteobacteria</taxon>
        <taxon>Burkholderiales</taxon>
        <taxon>Oxalobacteraceae</taxon>
        <taxon>Herbaspirillum</taxon>
    </lineage>
</organism>
<proteinExistence type="predicted"/>
<evidence type="ECO:0000259" key="1">
    <source>
        <dbReference type="Pfam" id="PF01370"/>
    </source>
</evidence>
<dbReference type="Gene3D" id="3.40.50.720">
    <property type="entry name" value="NAD(P)-binding Rossmann-like Domain"/>
    <property type="match status" value="1"/>
</dbReference>
<reference evidence="2 3" key="1">
    <citation type="journal article" date="2024" name="Chem. Sci.">
        <title>Discovery of megapolipeptins by genome mining of a Burkholderiales bacteria collection.</title>
        <authorList>
            <person name="Paulo B.S."/>
            <person name="Recchia M.J.J."/>
            <person name="Lee S."/>
            <person name="Fergusson C.H."/>
            <person name="Romanowski S.B."/>
            <person name="Hernandez A."/>
            <person name="Krull N."/>
            <person name="Liu D.Y."/>
            <person name="Cavanagh H."/>
            <person name="Bos A."/>
            <person name="Gray C.A."/>
            <person name="Murphy B.T."/>
            <person name="Linington R.G."/>
            <person name="Eustaquio A.S."/>
        </authorList>
    </citation>
    <scope>NUCLEOTIDE SEQUENCE [LARGE SCALE GENOMIC DNA]</scope>
    <source>
        <strain evidence="2 3">RL21-008-BIB-B</strain>
    </source>
</reference>
<dbReference type="Pfam" id="PF01370">
    <property type="entry name" value="Epimerase"/>
    <property type="match status" value="1"/>
</dbReference>
<gene>
    <name evidence="2" type="ORF">PQR63_17160</name>
</gene>
<dbReference type="PANTHER" id="PTHR12126:SF11">
    <property type="entry name" value="NADH DEHYDROGENASE [UBIQUINONE] 1 ALPHA SUBCOMPLEX SUBUNIT 9, MITOCHONDRIAL"/>
    <property type="match status" value="1"/>
</dbReference>
<dbReference type="EMBL" id="JAQQFR010000011">
    <property type="protein sequence ID" value="MFL9880133.1"/>
    <property type="molecule type" value="Genomic_DNA"/>
</dbReference>
<sequence>MTYKNILVIGGSGFIGSQVVAQLARSTASRVVVPTRRYERSKHLLVMPTVRTAVADVHDEAALDTLFDGVDAVVNLVGILHSRRGPSGSDYGPDFQRAHVDLPRKIVAACRRHGVKRYLHMSALGASAQGASMYLRSKAAGEAAAFANADLATTVFRPSVVFGEGDRFLNLFAALQKRFPLMPLGSADAKFQPVYVGDVAQAFVTALQSESTGSKTYELAGPKIYSLRELVQLAGLYSGHPRLIIGLPPALALLQALCLEYLPGRMMSRDNLASMQVDNIADGPIAAELGITPTALEAIAPRYLAGVHMQQQMDAYRSGARR</sequence>
<protein>
    <submittedName>
        <fullName evidence="2">Complex I NDUFA9 subunit family protein</fullName>
    </submittedName>
</protein>
<dbReference type="RefSeq" id="WP_408169204.1">
    <property type="nucleotide sequence ID" value="NZ_JAQQFR010000011.1"/>
</dbReference>